<keyword evidence="2" id="KW-1185">Reference proteome</keyword>
<dbReference type="PROSITE" id="PS00131">
    <property type="entry name" value="CARBOXYPEPT_SER_SER"/>
    <property type="match status" value="1"/>
</dbReference>
<dbReference type="Proteomes" id="UP001497444">
    <property type="component" value="Chromosome 15"/>
</dbReference>
<dbReference type="InterPro" id="IPR029058">
    <property type="entry name" value="AB_hydrolase_fold"/>
</dbReference>
<dbReference type="InterPro" id="IPR001563">
    <property type="entry name" value="Peptidase_S10"/>
</dbReference>
<dbReference type="Pfam" id="PF00450">
    <property type="entry name" value="Peptidase_S10"/>
    <property type="match status" value="1"/>
</dbReference>
<dbReference type="PRINTS" id="PR00724">
    <property type="entry name" value="CRBOXYPTASEC"/>
</dbReference>
<organism evidence="1 2">
    <name type="scientific">Sphagnum jensenii</name>
    <dbReference type="NCBI Taxonomy" id="128206"/>
    <lineage>
        <taxon>Eukaryota</taxon>
        <taxon>Viridiplantae</taxon>
        <taxon>Streptophyta</taxon>
        <taxon>Embryophyta</taxon>
        <taxon>Bryophyta</taxon>
        <taxon>Sphagnophytina</taxon>
        <taxon>Sphagnopsida</taxon>
        <taxon>Sphagnales</taxon>
        <taxon>Sphagnaceae</taxon>
        <taxon>Sphagnum</taxon>
    </lineage>
</organism>
<dbReference type="EMBL" id="OZ020110">
    <property type="protein sequence ID" value="CAK9263342.1"/>
    <property type="molecule type" value="Genomic_DNA"/>
</dbReference>
<evidence type="ECO:0000313" key="2">
    <source>
        <dbReference type="Proteomes" id="UP001497444"/>
    </source>
</evidence>
<proteinExistence type="predicted"/>
<dbReference type="Gene3D" id="3.40.50.1820">
    <property type="entry name" value="alpha/beta hydrolase"/>
    <property type="match status" value="1"/>
</dbReference>
<reference evidence="1" key="1">
    <citation type="submission" date="2024-02" db="EMBL/GenBank/DDBJ databases">
        <authorList>
            <consortium name="ELIXIR-Norway"/>
            <consortium name="Elixir Norway"/>
        </authorList>
    </citation>
    <scope>NUCLEOTIDE SEQUENCE</scope>
</reference>
<gene>
    <name evidence="1" type="ORF">CSSPJE1EN1_LOCUS8820</name>
</gene>
<accession>A0ABP0WAA0</accession>
<sequence>MAARFGSYGCVLFFFFFVFCLCSPIRVCLIPVAEALQATSAQTEEAAQGGDEEEGATRSCYEFPHEALPTSSGYLPVSNSSSSRLFYVFYEATEEEKSSSSSSSSSDTTTTTPLLLWLNGGPGCSSLIGCFYELGPWRVTEKGRLQPNQGAWNRRYGVLFVDNPVGTGYSIAENEQDVPRDQYTVASHLYYGLQFFFSENPSFKKRPLVLAGESYAGKYVPSLAFYMLSKASSKDDEQLQFSGMAIGNGLTDPRIQVQEHANVAHYLGLIDKQQSFEVQEMAREVVDYIDKAEWLKAHETRSELCNWITRVSGIATLLDIRRSAKYHCREYLAPFLNSASTRAALHVDPYAPGWVSCRSSIRTLLAPDTMKSTKWMVEAVLKAGYPVLLYQGIYDAKDGPASSEAWMRAIEWDQSMMFWRSERGLWMVKGRLAGYWRQWKNLAHVVIQGAGHEVPVDQPTVSQAMIEAWIEDQIRHVKGEQASNS</sequence>
<dbReference type="PANTHER" id="PTHR11802:SF449">
    <property type="entry name" value="CARBOXYPEPTIDASE"/>
    <property type="match status" value="1"/>
</dbReference>
<dbReference type="InterPro" id="IPR033124">
    <property type="entry name" value="Ser_caboxypep_his_AS"/>
</dbReference>
<dbReference type="PANTHER" id="PTHR11802">
    <property type="entry name" value="SERINE PROTEASE FAMILY S10 SERINE CARBOXYPEPTIDASE"/>
    <property type="match status" value="1"/>
</dbReference>
<protein>
    <submittedName>
        <fullName evidence="1">Uncharacterized protein</fullName>
    </submittedName>
</protein>
<dbReference type="PROSITE" id="PS00560">
    <property type="entry name" value="CARBOXYPEPT_SER_HIS"/>
    <property type="match status" value="1"/>
</dbReference>
<evidence type="ECO:0000313" key="1">
    <source>
        <dbReference type="EMBL" id="CAK9263342.1"/>
    </source>
</evidence>
<dbReference type="SUPFAM" id="SSF53474">
    <property type="entry name" value="alpha/beta-Hydrolases"/>
    <property type="match status" value="1"/>
</dbReference>
<name>A0ABP0WAA0_9BRYO</name>
<dbReference type="InterPro" id="IPR018202">
    <property type="entry name" value="Ser_caboxypep_ser_AS"/>
</dbReference>